<evidence type="ECO:0000313" key="4">
    <source>
        <dbReference type="Proteomes" id="UP000319160"/>
    </source>
</evidence>
<feature type="region of interest" description="Disordered" evidence="1">
    <location>
        <begin position="1"/>
        <end position="23"/>
    </location>
</feature>
<reference evidence="4" key="1">
    <citation type="submission" date="2019-06" db="EMBL/GenBank/DDBJ databases">
        <title>Draft genome sequence of the griseofulvin-producing fungus Xylaria cubensis strain G536.</title>
        <authorList>
            <person name="Mead M.E."/>
            <person name="Raja H.A."/>
            <person name="Steenwyk J.L."/>
            <person name="Knowles S.L."/>
            <person name="Oberlies N.H."/>
            <person name="Rokas A."/>
        </authorList>
    </citation>
    <scope>NUCLEOTIDE SEQUENCE [LARGE SCALE GENOMIC DNA]</scope>
    <source>
        <strain evidence="4">G536</strain>
    </source>
</reference>
<keyword evidence="2" id="KW-0472">Membrane</keyword>
<evidence type="ECO:0008006" key="5">
    <source>
        <dbReference type="Google" id="ProtNLM"/>
    </source>
</evidence>
<dbReference type="STRING" id="2512241.A0A553HRY1"/>
<protein>
    <recommendedName>
        <fullName evidence="5">Mid2 domain-containing protein</fullName>
    </recommendedName>
</protein>
<feature type="transmembrane region" description="Helical" evidence="2">
    <location>
        <begin position="523"/>
        <end position="548"/>
    </location>
</feature>
<keyword evidence="4" id="KW-1185">Reference proteome</keyword>
<evidence type="ECO:0000313" key="3">
    <source>
        <dbReference type="EMBL" id="TRX90705.1"/>
    </source>
</evidence>
<feature type="compositionally biased region" description="Pro residues" evidence="1">
    <location>
        <begin position="485"/>
        <end position="496"/>
    </location>
</feature>
<organism evidence="3 4">
    <name type="scientific">Xylaria flabelliformis</name>
    <dbReference type="NCBI Taxonomy" id="2512241"/>
    <lineage>
        <taxon>Eukaryota</taxon>
        <taxon>Fungi</taxon>
        <taxon>Dikarya</taxon>
        <taxon>Ascomycota</taxon>
        <taxon>Pezizomycotina</taxon>
        <taxon>Sordariomycetes</taxon>
        <taxon>Xylariomycetidae</taxon>
        <taxon>Xylariales</taxon>
        <taxon>Xylariaceae</taxon>
        <taxon>Xylaria</taxon>
    </lineage>
</organism>
<accession>A0A553HRY1</accession>
<proteinExistence type="predicted"/>
<feature type="compositionally biased region" description="Polar residues" evidence="1">
    <location>
        <begin position="10"/>
        <end position="23"/>
    </location>
</feature>
<dbReference type="OrthoDB" id="4733706at2759"/>
<evidence type="ECO:0000256" key="2">
    <source>
        <dbReference type="SAM" id="Phobius"/>
    </source>
</evidence>
<name>A0A553HRY1_9PEZI</name>
<comment type="caution">
    <text evidence="3">The sequence shown here is derived from an EMBL/GenBank/DDBJ whole genome shotgun (WGS) entry which is preliminary data.</text>
</comment>
<gene>
    <name evidence="3" type="ORF">FHL15_008480</name>
</gene>
<sequence length="594" mass="62795">MVLGVDATGRPQQLNDPKTPSLSNTLRALSRTVQHSRLSGRDSKGNSTIAKSWNGATLFNSEREVATASNTSISAKVEVTCTTCYIKGLVTTEFSFPSHFDISQAITNFTQDVGEKIENVTETALTYVKNEFEDLITDTTDGFDFPPLNIDFNVDIPAIPECRLRFQFDDLELYMSLDTVLSAGATYTLNLYSSNTVIGISSDSKTFVGVIVSIDLILGVDADIDISSGLHIKVDDGMALDLSLFSQKVSNVTFNGGSFEFLPVTVRSASGVLSAKIRVGMHAGISLESNQINEFGLVGAGAEVLVYADLAEFTTNITAVPDGDDGDCQLRVQQAYQLALGAAAGATLSFKKHTWGPDPSTKIPIFYTTLADECAKSVTKTTSTAVIDTSTPKVAARADENMTTTTLTDEATFTGLVCVSTGLSECPASLQSTTEAVSTRTLIITVPSGSEATFPATIQNMISETVPFSKNIKAVAATTGSPISYVPPPPPPPPPSSTATTADSGDRSDRSSPTGKVGVNTPLIIGLSVGLGVPFLAIVVGGILYLLLRRRKQVNTAGSEVFSVALPQQHTEDIHSPEKKLTTTITVVGRSGGD</sequence>
<dbReference type="Proteomes" id="UP000319160">
    <property type="component" value="Unassembled WGS sequence"/>
</dbReference>
<dbReference type="EMBL" id="VFLP01000053">
    <property type="protein sequence ID" value="TRX90705.1"/>
    <property type="molecule type" value="Genomic_DNA"/>
</dbReference>
<keyword evidence="2" id="KW-0812">Transmembrane</keyword>
<evidence type="ECO:0000256" key="1">
    <source>
        <dbReference type="SAM" id="MobiDB-lite"/>
    </source>
</evidence>
<dbReference type="AlphaFoldDB" id="A0A553HRY1"/>
<feature type="region of interest" description="Disordered" evidence="1">
    <location>
        <begin position="481"/>
        <end position="517"/>
    </location>
</feature>
<keyword evidence="2" id="KW-1133">Transmembrane helix</keyword>